<proteinExistence type="predicted"/>
<reference evidence="2" key="1">
    <citation type="submission" date="2023-01" db="EMBL/GenBank/DDBJ databases">
        <title>The genome sequence of Kordiimonadaceae bacterium 6D33.</title>
        <authorList>
            <person name="Liu Y."/>
        </authorList>
    </citation>
    <scope>NUCLEOTIDE SEQUENCE</scope>
    <source>
        <strain evidence="2">6D33</strain>
    </source>
</reference>
<dbReference type="SMART" id="SM00052">
    <property type="entry name" value="EAL"/>
    <property type="match status" value="1"/>
</dbReference>
<evidence type="ECO:0000313" key="3">
    <source>
        <dbReference type="Proteomes" id="UP001217500"/>
    </source>
</evidence>
<dbReference type="GO" id="GO:0071111">
    <property type="term" value="F:cyclic-guanylate-specific phosphodiesterase activity"/>
    <property type="evidence" value="ECO:0007669"/>
    <property type="project" value="InterPro"/>
</dbReference>
<dbReference type="SUPFAM" id="SSF141868">
    <property type="entry name" value="EAL domain-like"/>
    <property type="match status" value="1"/>
</dbReference>
<name>A0AAE9XVB2_9PROT</name>
<dbReference type="InterPro" id="IPR001633">
    <property type="entry name" value="EAL_dom"/>
</dbReference>
<dbReference type="PANTHER" id="PTHR33121:SF70">
    <property type="entry name" value="SIGNALING PROTEIN YKOW"/>
    <property type="match status" value="1"/>
</dbReference>
<sequence>MSKIPERFVGYAFCVGDLLLELDRDFTILSADGASQSLLGKVPGPLVGKNFMSLMGASDRKILETTAKTLSGKKMRSGPFTVKVGQAEKDREPFSIFIGALPMRDDRLYLVMARPHRIGLKPETRSSPQSVAEAKADFYENLQTVFKNDPEAQDNMLVTVLQSIGKPFTENQQAEVERYLKSCSVGGNLATRLGDDKFALVHEKDEDGSTVALLTHEISEATGVKIDSATIDAHDAHLAEEDSVKALVFSLQQFTRAQKGFALKDLQAECGKMIGDNTKKLKEFRQVLKDGAFSLVFQPIVEFKTGKTHHFEALSRLQLSDVNASPFEMITFAEDVGLIDEFDLAVLRRAISKLAESEKSGHIPKLAVNLSGRSLSDRGFIKKLLLELHNADRYRDNLSLEVTESARIDDLASLGRVLRDIRNAGFKVYLDDFGAGAAGFQYLRELQVDALKIDGVYIRNAVDSAKDRAFLRSMVTLCQDLGIETVGEWVETQAHATLLRDLGVDYGQGYFFGKPVSGLVPARVGKI</sequence>
<dbReference type="KEGG" id="gso:PH603_06920"/>
<gene>
    <name evidence="2" type="ORF">PH603_06920</name>
</gene>
<dbReference type="EMBL" id="CP116805">
    <property type="protein sequence ID" value="WCL55490.1"/>
    <property type="molecule type" value="Genomic_DNA"/>
</dbReference>
<dbReference type="Gene3D" id="3.20.20.450">
    <property type="entry name" value="EAL domain"/>
    <property type="match status" value="1"/>
</dbReference>
<dbReference type="InterPro" id="IPR050706">
    <property type="entry name" value="Cyclic-di-GMP_PDE-like"/>
</dbReference>
<evidence type="ECO:0000313" key="2">
    <source>
        <dbReference type="EMBL" id="WCL55490.1"/>
    </source>
</evidence>
<dbReference type="AlphaFoldDB" id="A0AAE9XVB2"/>
<dbReference type="PROSITE" id="PS50883">
    <property type="entry name" value="EAL"/>
    <property type="match status" value="1"/>
</dbReference>
<keyword evidence="3" id="KW-1185">Reference proteome</keyword>
<dbReference type="InterPro" id="IPR035919">
    <property type="entry name" value="EAL_sf"/>
</dbReference>
<feature type="domain" description="EAL" evidence="1">
    <location>
        <begin position="277"/>
        <end position="527"/>
    </location>
</feature>
<dbReference type="Proteomes" id="UP001217500">
    <property type="component" value="Chromosome"/>
</dbReference>
<accession>A0AAE9XVB2</accession>
<dbReference type="PANTHER" id="PTHR33121">
    <property type="entry name" value="CYCLIC DI-GMP PHOSPHODIESTERASE PDEF"/>
    <property type="match status" value="1"/>
</dbReference>
<evidence type="ECO:0000259" key="1">
    <source>
        <dbReference type="PROSITE" id="PS50883"/>
    </source>
</evidence>
<dbReference type="CDD" id="cd00130">
    <property type="entry name" value="PAS"/>
    <property type="match status" value="1"/>
</dbReference>
<dbReference type="RefSeq" id="WP_289505310.1">
    <property type="nucleotide sequence ID" value="NZ_CP116805.1"/>
</dbReference>
<dbReference type="Pfam" id="PF00563">
    <property type="entry name" value="EAL"/>
    <property type="match status" value="1"/>
</dbReference>
<dbReference type="InterPro" id="IPR000014">
    <property type="entry name" value="PAS"/>
</dbReference>
<protein>
    <submittedName>
        <fullName evidence="2">EAL domain-containing protein</fullName>
    </submittedName>
</protein>
<organism evidence="2 3">
    <name type="scientific">Gimibacter soli</name>
    <dbReference type="NCBI Taxonomy" id="3024400"/>
    <lineage>
        <taxon>Bacteria</taxon>
        <taxon>Pseudomonadati</taxon>
        <taxon>Pseudomonadota</taxon>
        <taxon>Alphaproteobacteria</taxon>
        <taxon>Kordiimonadales</taxon>
        <taxon>Temperatibacteraceae</taxon>
        <taxon>Gimibacter</taxon>
    </lineage>
</organism>
<dbReference type="CDD" id="cd01948">
    <property type="entry name" value="EAL"/>
    <property type="match status" value="1"/>
</dbReference>